<gene>
    <name evidence="3" type="ORF">E6Q51_02495</name>
</gene>
<dbReference type="AlphaFoldDB" id="A0A5C7WLU2"/>
<evidence type="ECO:0000256" key="2">
    <source>
        <dbReference type="SAM" id="Phobius"/>
    </source>
</evidence>
<name>A0A5C7WLU2_METME</name>
<evidence type="ECO:0000313" key="3">
    <source>
        <dbReference type="EMBL" id="TXI37813.1"/>
    </source>
</evidence>
<protein>
    <submittedName>
        <fullName evidence="3">Uncharacterized protein</fullName>
    </submittedName>
</protein>
<sequence>MRNMLYSKDTQAAYASFWMPSGEKPLARSFSRQRGAIAIGKINLILIGLIVVILFTLIAKEEPTAAFSHAAPRLQSQIVQAEAPEADIEAPGALPESNVPEVETPVLPKVTSKTSDKQPKKVEVSPVLDSGPVVSVRTGPASTSQDKAGHANISSESVSPESASTNMLVFNIWSVSELRLRSAYTTFMNDSALSPSQIEARKKDYLSFVVQRSRKCGELDNKFASNINTAEKLSFNKRDVDILECHATENNIELDKLSAHG</sequence>
<proteinExistence type="predicted"/>
<reference evidence="3 4" key="1">
    <citation type="submission" date="2018-09" db="EMBL/GenBank/DDBJ databases">
        <title>Metagenome Assembled Genomes from an Advanced Water Purification Facility.</title>
        <authorList>
            <person name="Stamps B.W."/>
            <person name="Spear J.R."/>
        </authorList>
    </citation>
    <scope>NUCLEOTIDE SEQUENCE [LARGE SCALE GENOMIC DNA]</scope>
    <source>
        <strain evidence="3">Bin_42_2</strain>
    </source>
</reference>
<dbReference type="EMBL" id="SSGG01000042">
    <property type="protein sequence ID" value="TXI37813.1"/>
    <property type="molecule type" value="Genomic_DNA"/>
</dbReference>
<evidence type="ECO:0000256" key="1">
    <source>
        <dbReference type="SAM" id="MobiDB-lite"/>
    </source>
</evidence>
<comment type="caution">
    <text evidence="3">The sequence shown here is derived from an EMBL/GenBank/DDBJ whole genome shotgun (WGS) entry which is preliminary data.</text>
</comment>
<accession>A0A5C7WLU2</accession>
<feature type="region of interest" description="Disordered" evidence="1">
    <location>
        <begin position="137"/>
        <end position="158"/>
    </location>
</feature>
<evidence type="ECO:0000313" key="4">
    <source>
        <dbReference type="Proteomes" id="UP000321374"/>
    </source>
</evidence>
<feature type="transmembrane region" description="Helical" evidence="2">
    <location>
        <begin position="38"/>
        <end position="59"/>
    </location>
</feature>
<keyword evidence="2" id="KW-0472">Membrane</keyword>
<keyword evidence="2" id="KW-0812">Transmembrane</keyword>
<dbReference type="Proteomes" id="UP000321374">
    <property type="component" value="Unassembled WGS sequence"/>
</dbReference>
<keyword evidence="2" id="KW-1133">Transmembrane helix</keyword>
<organism evidence="3 4">
    <name type="scientific">Methylophilus methylotrophus</name>
    <name type="common">Bacterium W3A1</name>
    <dbReference type="NCBI Taxonomy" id="17"/>
    <lineage>
        <taxon>Bacteria</taxon>
        <taxon>Pseudomonadati</taxon>
        <taxon>Pseudomonadota</taxon>
        <taxon>Betaproteobacteria</taxon>
        <taxon>Nitrosomonadales</taxon>
        <taxon>Methylophilaceae</taxon>
        <taxon>Methylophilus</taxon>
    </lineage>
</organism>